<dbReference type="OrthoDB" id="2590936at2759"/>
<feature type="compositionally biased region" description="Polar residues" evidence="1">
    <location>
        <begin position="77"/>
        <end position="104"/>
    </location>
</feature>
<name>A0A0J0XQ46_9TREE</name>
<sequence length="149" mass="15747">MSSNQQQGQPGQFAQQGQYGAVTGGGFGGALAKDRDGNLLQGGQQQQQQQQQEQRSAYEGYGANDSSASGGFGRNAGGSSFSRANQMGVDSQGPQGSEQDSYNDYESGAKTGASTPGYRKDGEDDNLNSQFRGQNLAFSKKKEDEEPEI</sequence>
<gene>
    <name evidence="2" type="ORF">CC85DRAFT_284797</name>
</gene>
<evidence type="ECO:0000313" key="2">
    <source>
        <dbReference type="EMBL" id="KLT43240.1"/>
    </source>
</evidence>
<dbReference type="Proteomes" id="UP000053611">
    <property type="component" value="Unassembled WGS sequence"/>
</dbReference>
<feature type="compositionally biased region" description="Basic and acidic residues" evidence="1">
    <location>
        <begin position="140"/>
        <end position="149"/>
    </location>
</feature>
<accession>A0A0J0XQ46</accession>
<reference evidence="2 3" key="1">
    <citation type="submission" date="2015-03" db="EMBL/GenBank/DDBJ databases">
        <title>Genomics and transcriptomics of the oil-accumulating basidiomycete yeast T. oleaginosus allow insights into substrate utilization and the diverse evolutionary trajectories of mating systems in fungi.</title>
        <authorList>
            <consortium name="DOE Joint Genome Institute"/>
            <person name="Kourist R."/>
            <person name="Kracht O."/>
            <person name="Bracharz F."/>
            <person name="Lipzen A."/>
            <person name="Nolan M."/>
            <person name="Ohm R."/>
            <person name="Grigoriev I."/>
            <person name="Sun S."/>
            <person name="Heitman J."/>
            <person name="Bruck T."/>
            <person name="Nowrousian M."/>
        </authorList>
    </citation>
    <scope>NUCLEOTIDE SEQUENCE [LARGE SCALE GENOMIC DNA]</scope>
    <source>
        <strain evidence="2 3">IBC0246</strain>
    </source>
</reference>
<dbReference type="EMBL" id="KQ087197">
    <property type="protein sequence ID" value="KLT43240.1"/>
    <property type="molecule type" value="Genomic_DNA"/>
</dbReference>
<feature type="compositionally biased region" description="Low complexity" evidence="1">
    <location>
        <begin position="1"/>
        <end position="21"/>
    </location>
</feature>
<dbReference type="AlphaFoldDB" id="A0A0J0XQ46"/>
<protein>
    <submittedName>
        <fullName evidence="2">Uncharacterized protein</fullName>
    </submittedName>
</protein>
<feature type="compositionally biased region" description="Low complexity" evidence="1">
    <location>
        <begin position="41"/>
        <end position="54"/>
    </location>
</feature>
<proteinExistence type="predicted"/>
<evidence type="ECO:0000313" key="3">
    <source>
        <dbReference type="Proteomes" id="UP000053611"/>
    </source>
</evidence>
<feature type="region of interest" description="Disordered" evidence="1">
    <location>
        <begin position="1"/>
        <end position="149"/>
    </location>
</feature>
<keyword evidence="3" id="KW-1185">Reference proteome</keyword>
<organism evidence="2 3">
    <name type="scientific">Cutaneotrichosporon oleaginosum</name>
    <dbReference type="NCBI Taxonomy" id="879819"/>
    <lineage>
        <taxon>Eukaryota</taxon>
        <taxon>Fungi</taxon>
        <taxon>Dikarya</taxon>
        <taxon>Basidiomycota</taxon>
        <taxon>Agaricomycotina</taxon>
        <taxon>Tremellomycetes</taxon>
        <taxon>Trichosporonales</taxon>
        <taxon>Trichosporonaceae</taxon>
        <taxon>Cutaneotrichosporon</taxon>
    </lineage>
</organism>
<feature type="compositionally biased region" description="Polar residues" evidence="1">
    <location>
        <begin position="127"/>
        <end position="137"/>
    </location>
</feature>
<evidence type="ECO:0000256" key="1">
    <source>
        <dbReference type="SAM" id="MobiDB-lite"/>
    </source>
</evidence>